<evidence type="ECO:0000313" key="2">
    <source>
        <dbReference type="EMBL" id="MBR0560588.1"/>
    </source>
</evidence>
<comment type="caution">
    <text evidence="2">The sequence shown here is derived from an EMBL/GenBank/DDBJ whole genome shotgun (WGS) entry which is preliminary data.</text>
</comment>
<proteinExistence type="predicted"/>
<evidence type="ECO:0008006" key="4">
    <source>
        <dbReference type="Google" id="ProtNLM"/>
    </source>
</evidence>
<dbReference type="EMBL" id="JAGRQH010000010">
    <property type="protein sequence ID" value="MBR0560588.1"/>
    <property type="molecule type" value="Genomic_DNA"/>
</dbReference>
<keyword evidence="1" id="KW-0812">Transmembrane</keyword>
<keyword evidence="3" id="KW-1185">Reference proteome</keyword>
<evidence type="ECO:0000256" key="1">
    <source>
        <dbReference type="SAM" id="Phobius"/>
    </source>
</evidence>
<sequence length="221" mass="24096">MTQALKNSAPTPSAPLSQLPTGSRGRLYALILAGVVALFIVWSVQTLIRTFEDTQDTIAAQKELLARTQRLISTIPHLENRARQANLQMAQTTPLLTAPSDDLALAQLQETVHTLTDALNLPLTSQEPLTLPRKDHFQTIALRVAFTASWPATIQFLSSLQQTHSPHLLTEDLQISTASGIMPDDAAAHGQPVDVSLLIVALRSLNKPTHISPHSSNTQNW</sequence>
<feature type="transmembrane region" description="Helical" evidence="1">
    <location>
        <begin position="27"/>
        <end position="48"/>
    </location>
</feature>
<dbReference type="InterPro" id="IPR034756">
    <property type="entry name" value="T2SSM_b"/>
</dbReference>
<name>A0ABS5EAN0_9PROT</name>
<dbReference type="Pfam" id="PF10741">
    <property type="entry name" value="T2SSM_b"/>
    <property type="match status" value="1"/>
</dbReference>
<accession>A0ABS5EAN0</accession>
<dbReference type="Proteomes" id="UP000677812">
    <property type="component" value="Unassembled WGS sequence"/>
</dbReference>
<evidence type="ECO:0000313" key="3">
    <source>
        <dbReference type="Proteomes" id="UP000677812"/>
    </source>
</evidence>
<reference evidence="2 3" key="1">
    <citation type="submission" date="2021-04" db="EMBL/GenBank/DDBJ databases">
        <title>The complete genome sequence of Neokomagataea sp. TBRC 2177.</title>
        <authorList>
            <person name="Charoenyingcharoen P."/>
            <person name="Yukphan P."/>
        </authorList>
    </citation>
    <scope>NUCLEOTIDE SEQUENCE [LARGE SCALE GENOMIC DNA]</scope>
    <source>
        <strain evidence="2 3">TBRC 2177</strain>
    </source>
</reference>
<keyword evidence="1" id="KW-0472">Membrane</keyword>
<organism evidence="2 3">
    <name type="scientific">Neokomagataea anthophila</name>
    <dbReference type="NCBI Taxonomy" id="2826925"/>
    <lineage>
        <taxon>Bacteria</taxon>
        <taxon>Pseudomonadati</taxon>
        <taxon>Pseudomonadota</taxon>
        <taxon>Alphaproteobacteria</taxon>
        <taxon>Acetobacterales</taxon>
        <taxon>Acetobacteraceae</taxon>
        <taxon>Neokomagataea</taxon>
    </lineage>
</organism>
<gene>
    <name evidence="2" type="ORF">KB213_11060</name>
</gene>
<protein>
    <recommendedName>
        <fullName evidence="4">General secretion pathway protein GspM</fullName>
    </recommendedName>
</protein>
<keyword evidence="1" id="KW-1133">Transmembrane helix</keyword>
<dbReference type="RefSeq" id="WP_211683114.1">
    <property type="nucleotide sequence ID" value="NZ_JAGRQH010000010.1"/>
</dbReference>
<dbReference type="NCBIfam" id="NF040576">
    <property type="entry name" value="T2SS_GspM_XpsM"/>
    <property type="match status" value="1"/>
</dbReference>